<evidence type="ECO:0000256" key="2">
    <source>
        <dbReference type="ARBA" id="ARBA00022448"/>
    </source>
</evidence>
<dbReference type="PANTHER" id="PTHR43652">
    <property type="entry name" value="BASIC AMINO ACID ANTIPORTER YFCC-RELATED"/>
    <property type="match status" value="1"/>
</dbReference>
<feature type="transmembrane region" description="Helical" evidence="8">
    <location>
        <begin position="6"/>
        <end position="39"/>
    </location>
</feature>
<keyword evidence="6 8" id="KW-0472">Membrane</keyword>
<dbReference type="PROSITE" id="PS51202">
    <property type="entry name" value="RCK_C"/>
    <property type="match status" value="2"/>
</dbReference>
<feature type="transmembrane region" description="Helical" evidence="8">
    <location>
        <begin position="51"/>
        <end position="70"/>
    </location>
</feature>
<sequence length="634" mass="67096">MFSPEIVLAVVLLATFALLVSGLVRVEVVSLGLIAFLGLSGLLAMDEALSGFASQATLAVAAMLVLSAGLERTGVVEYLGAFLGRRTGGSYGSTLLALAVPTALLSAFMNNTAIVALMIPVALELARRRNTRPSKLLLPVSYFSILGGTCTLIGTSTNLLVDSLARDHGHAGFGMFEFTVLGLAFVAVGGAYLFLVGHRLLPDRAGFTDLLAVQTPGRFITEVLLKGGSRYAGKRLSEVFDSSRDIKVLEIVRGEEPILTPPPAMRLLPGDVLYVESTAQNLHKLLEDPDVERGTAVADDERVPLNELLAGEMFEGANALFMEAAEARAAGDDQAQEAPSSDPGTRTARVDLRLAEAVVTPNSRFIGRKVRDLGLSRRHGIQVLAIRRLGRQHHKNLRVQRLDAGDVLLVQGEPTNLRTIHDMGDFLLMVGVETQSTIPKKAPLAIAILLGVVALGAIGAAPFALLAIAGAVAMLLTGCLTVRNATRALDPSVLLLLAGMIPLGIAMEHSGLAARLANAVVEIAGPAGPYVLIAAFYLLTSVLTEFVSNNATAVLLTPICFAISVRMDMDPKPLLIAVTFAASASFSTPIGYQTNTMVMGPGGYSFRDYLKVGLPMNLLLWVTASILIPVIWPV</sequence>
<dbReference type="Gene3D" id="3.30.70.1450">
    <property type="entry name" value="Regulator of K+ conductance, C-terminal domain"/>
    <property type="match status" value="2"/>
</dbReference>
<protein>
    <submittedName>
        <fullName evidence="10">Sodium-dependent dicarboxylate transporter SdcS</fullName>
    </submittedName>
</protein>
<keyword evidence="3 8" id="KW-0812">Transmembrane</keyword>
<feature type="transmembrane region" description="Helical" evidence="8">
    <location>
        <begin position="488"/>
        <end position="507"/>
    </location>
</feature>
<evidence type="ECO:0000256" key="3">
    <source>
        <dbReference type="ARBA" id="ARBA00022692"/>
    </source>
</evidence>
<keyword evidence="2" id="KW-0813">Transport</keyword>
<dbReference type="InterPro" id="IPR004680">
    <property type="entry name" value="Cit_transptr-like_dom"/>
</dbReference>
<feature type="domain" description="RCK C-terminal" evidence="9">
    <location>
        <begin position="208"/>
        <end position="291"/>
    </location>
</feature>
<evidence type="ECO:0000259" key="9">
    <source>
        <dbReference type="PROSITE" id="PS51202"/>
    </source>
</evidence>
<reference evidence="10 11" key="1">
    <citation type="submission" date="2019-02" db="EMBL/GenBank/DDBJ databases">
        <title>Deep-cultivation of Planctomycetes and their phenomic and genomic characterization uncovers novel biology.</title>
        <authorList>
            <person name="Wiegand S."/>
            <person name="Jogler M."/>
            <person name="Boedeker C."/>
            <person name="Pinto D."/>
            <person name="Vollmers J."/>
            <person name="Rivas-Marin E."/>
            <person name="Kohn T."/>
            <person name="Peeters S.H."/>
            <person name="Heuer A."/>
            <person name="Rast P."/>
            <person name="Oberbeckmann S."/>
            <person name="Bunk B."/>
            <person name="Jeske O."/>
            <person name="Meyerdierks A."/>
            <person name="Storesund J.E."/>
            <person name="Kallscheuer N."/>
            <person name="Luecker S."/>
            <person name="Lage O.M."/>
            <person name="Pohl T."/>
            <person name="Merkel B.J."/>
            <person name="Hornburger P."/>
            <person name="Mueller R.-W."/>
            <person name="Bruemmer F."/>
            <person name="Labrenz M."/>
            <person name="Spormann A.M."/>
            <person name="Op den Camp H."/>
            <person name="Overmann J."/>
            <person name="Amann R."/>
            <person name="Jetten M.S.M."/>
            <person name="Mascher T."/>
            <person name="Medema M.H."/>
            <person name="Devos D.P."/>
            <person name="Kaster A.-K."/>
            <person name="Ovreas L."/>
            <person name="Rohde M."/>
            <person name="Galperin M.Y."/>
            <person name="Jogler C."/>
        </authorList>
    </citation>
    <scope>NUCLEOTIDE SEQUENCE [LARGE SCALE GENOMIC DNA]</scope>
    <source>
        <strain evidence="10 11">Pla163</strain>
    </source>
</reference>
<dbReference type="RefSeq" id="WP_419186395.1">
    <property type="nucleotide sequence ID" value="NZ_CP036290.1"/>
</dbReference>
<gene>
    <name evidence="10" type="primary">sdcS_2</name>
    <name evidence="10" type="ORF">Pla163_13760</name>
</gene>
<feature type="transmembrane region" description="Helical" evidence="8">
    <location>
        <begin position="140"/>
        <end position="161"/>
    </location>
</feature>
<feature type="transmembrane region" description="Helical" evidence="8">
    <location>
        <begin position="574"/>
        <end position="592"/>
    </location>
</feature>
<feature type="transmembrane region" description="Helical" evidence="8">
    <location>
        <begin position="90"/>
        <end position="119"/>
    </location>
</feature>
<dbReference type="InterPro" id="IPR031312">
    <property type="entry name" value="Na/sul_symport_CS"/>
</dbReference>
<keyword evidence="11" id="KW-1185">Reference proteome</keyword>
<dbReference type="PROSITE" id="PS01271">
    <property type="entry name" value="NA_SULFATE"/>
    <property type="match status" value="1"/>
</dbReference>
<evidence type="ECO:0000256" key="7">
    <source>
        <dbReference type="SAM" id="MobiDB-lite"/>
    </source>
</evidence>
<keyword evidence="5 8" id="KW-1133">Transmembrane helix</keyword>
<evidence type="ECO:0000256" key="6">
    <source>
        <dbReference type="ARBA" id="ARBA00023136"/>
    </source>
</evidence>
<dbReference type="Proteomes" id="UP000319342">
    <property type="component" value="Chromosome"/>
</dbReference>
<evidence type="ECO:0000256" key="1">
    <source>
        <dbReference type="ARBA" id="ARBA00004141"/>
    </source>
</evidence>
<evidence type="ECO:0000256" key="4">
    <source>
        <dbReference type="ARBA" id="ARBA00022737"/>
    </source>
</evidence>
<dbReference type="GO" id="GO:0005886">
    <property type="term" value="C:plasma membrane"/>
    <property type="evidence" value="ECO:0007669"/>
    <property type="project" value="TreeGrafter"/>
</dbReference>
<dbReference type="GO" id="GO:0006813">
    <property type="term" value="P:potassium ion transport"/>
    <property type="evidence" value="ECO:0007669"/>
    <property type="project" value="InterPro"/>
</dbReference>
<keyword evidence="4" id="KW-0677">Repeat</keyword>
<dbReference type="PANTHER" id="PTHR43652:SF2">
    <property type="entry name" value="BASIC AMINO ACID ANTIPORTER YFCC-RELATED"/>
    <property type="match status" value="1"/>
</dbReference>
<evidence type="ECO:0000256" key="8">
    <source>
        <dbReference type="SAM" id="Phobius"/>
    </source>
</evidence>
<dbReference type="InterPro" id="IPR036721">
    <property type="entry name" value="RCK_C_sf"/>
</dbReference>
<feature type="transmembrane region" description="Helical" evidence="8">
    <location>
        <begin position="519"/>
        <end position="540"/>
    </location>
</feature>
<dbReference type="EMBL" id="CP036290">
    <property type="protein sequence ID" value="QDU84269.1"/>
    <property type="molecule type" value="Genomic_DNA"/>
</dbReference>
<feature type="transmembrane region" description="Helical" evidence="8">
    <location>
        <begin position="546"/>
        <end position="565"/>
    </location>
</feature>
<evidence type="ECO:0000313" key="11">
    <source>
        <dbReference type="Proteomes" id="UP000319342"/>
    </source>
</evidence>
<comment type="subcellular location">
    <subcellularLocation>
        <location evidence="1">Membrane</location>
        <topology evidence="1">Multi-pass membrane protein</topology>
    </subcellularLocation>
</comment>
<dbReference type="InterPro" id="IPR051679">
    <property type="entry name" value="DASS-Related_Transporters"/>
</dbReference>
<feature type="transmembrane region" description="Helical" evidence="8">
    <location>
        <begin position="173"/>
        <end position="195"/>
    </location>
</feature>
<organism evidence="10 11">
    <name type="scientific">Rohdeia mirabilis</name>
    <dbReference type="NCBI Taxonomy" id="2528008"/>
    <lineage>
        <taxon>Bacteria</taxon>
        <taxon>Pseudomonadati</taxon>
        <taxon>Planctomycetota</taxon>
        <taxon>Planctomycetia</taxon>
        <taxon>Planctomycetia incertae sedis</taxon>
        <taxon>Rohdeia</taxon>
    </lineage>
</organism>
<dbReference type="Pfam" id="PF03600">
    <property type="entry name" value="CitMHS"/>
    <property type="match status" value="1"/>
</dbReference>
<evidence type="ECO:0000313" key="10">
    <source>
        <dbReference type="EMBL" id="QDU84269.1"/>
    </source>
</evidence>
<feature type="domain" description="RCK C-terminal" evidence="9">
    <location>
        <begin position="342"/>
        <end position="426"/>
    </location>
</feature>
<dbReference type="AlphaFoldDB" id="A0A518CYG4"/>
<dbReference type="Pfam" id="PF02080">
    <property type="entry name" value="TrkA_C"/>
    <property type="match status" value="2"/>
</dbReference>
<evidence type="ECO:0000256" key="5">
    <source>
        <dbReference type="ARBA" id="ARBA00022989"/>
    </source>
</evidence>
<proteinExistence type="predicted"/>
<name>A0A518CYG4_9BACT</name>
<accession>A0A518CYG4</accession>
<feature type="transmembrane region" description="Helical" evidence="8">
    <location>
        <begin position="444"/>
        <end position="476"/>
    </location>
</feature>
<dbReference type="InterPro" id="IPR006037">
    <property type="entry name" value="RCK_C"/>
</dbReference>
<dbReference type="SUPFAM" id="SSF116726">
    <property type="entry name" value="TrkA C-terminal domain-like"/>
    <property type="match status" value="2"/>
</dbReference>
<feature type="transmembrane region" description="Helical" evidence="8">
    <location>
        <begin position="612"/>
        <end position="632"/>
    </location>
</feature>
<dbReference type="GO" id="GO:0008324">
    <property type="term" value="F:monoatomic cation transmembrane transporter activity"/>
    <property type="evidence" value="ECO:0007669"/>
    <property type="project" value="InterPro"/>
</dbReference>
<feature type="region of interest" description="Disordered" evidence="7">
    <location>
        <begin position="328"/>
        <end position="347"/>
    </location>
</feature>